<evidence type="ECO:0000313" key="10">
    <source>
        <dbReference type="Proteomes" id="UP000011083"/>
    </source>
</evidence>
<dbReference type="GeneID" id="14923680"/>
<comment type="function">
    <text evidence="7">Arginine methyltransferase involved in the assembly or stability of mitochondrial NADH:ubiquinone oxidoreductase complex (complex I).</text>
</comment>
<evidence type="ECO:0000313" key="9">
    <source>
        <dbReference type="EMBL" id="ELR22723.1"/>
    </source>
</evidence>
<dbReference type="EMBL" id="KB007870">
    <property type="protein sequence ID" value="ELR22723.1"/>
    <property type="molecule type" value="Genomic_DNA"/>
</dbReference>
<dbReference type="Gene3D" id="3.40.50.12710">
    <property type="match status" value="1"/>
</dbReference>
<keyword evidence="10" id="KW-1185">Reference proteome</keyword>
<dbReference type="GO" id="GO:0032259">
    <property type="term" value="P:methylation"/>
    <property type="evidence" value="ECO:0007669"/>
    <property type="project" value="UniProtKB-KW"/>
</dbReference>
<dbReference type="VEuPathDB" id="AmoebaDB:ACA1_148500"/>
<evidence type="ECO:0000256" key="3">
    <source>
        <dbReference type="ARBA" id="ARBA00022603"/>
    </source>
</evidence>
<accession>L8HD87</accession>
<dbReference type="PANTHER" id="PTHR12049">
    <property type="entry name" value="PROTEIN ARGININE METHYLTRANSFERASE NDUFAF7, MITOCHONDRIAL"/>
    <property type="match status" value="1"/>
</dbReference>
<comment type="subcellular location">
    <subcellularLocation>
        <location evidence="1 7">Mitochondrion</location>
    </subcellularLocation>
</comment>
<dbReference type="OrthoDB" id="438553at2759"/>
<evidence type="ECO:0000256" key="2">
    <source>
        <dbReference type="ARBA" id="ARBA00005891"/>
    </source>
</evidence>
<evidence type="ECO:0000256" key="7">
    <source>
        <dbReference type="RuleBase" id="RU364114"/>
    </source>
</evidence>
<dbReference type="KEGG" id="acan:ACA1_148500"/>
<comment type="catalytic activity">
    <reaction evidence="6 7">
        <text>L-arginyl-[protein] + 2 S-adenosyl-L-methionine = N(omega),N(omega)'-dimethyl-L-arginyl-[protein] + 2 S-adenosyl-L-homocysteine + 2 H(+)</text>
        <dbReference type="Rhea" id="RHEA:48108"/>
        <dbReference type="Rhea" id="RHEA-COMP:10532"/>
        <dbReference type="Rhea" id="RHEA-COMP:11992"/>
        <dbReference type="ChEBI" id="CHEBI:15378"/>
        <dbReference type="ChEBI" id="CHEBI:29965"/>
        <dbReference type="ChEBI" id="CHEBI:57856"/>
        <dbReference type="ChEBI" id="CHEBI:59789"/>
        <dbReference type="ChEBI" id="CHEBI:88221"/>
        <dbReference type="EC" id="2.1.1.320"/>
    </reaction>
</comment>
<evidence type="ECO:0000256" key="4">
    <source>
        <dbReference type="ARBA" id="ARBA00022679"/>
    </source>
</evidence>
<dbReference type="InterPro" id="IPR029063">
    <property type="entry name" value="SAM-dependent_MTases_sf"/>
</dbReference>
<evidence type="ECO:0000256" key="5">
    <source>
        <dbReference type="ARBA" id="ARBA00023128"/>
    </source>
</evidence>
<organism evidence="9 10">
    <name type="scientific">Acanthamoeba castellanii (strain ATCC 30010 / Neff)</name>
    <dbReference type="NCBI Taxonomy" id="1257118"/>
    <lineage>
        <taxon>Eukaryota</taxon>
        <taxon>Amoebozoa</taxon>
        <taxon>Discosea</taxon>
        <taxon>Longamoebia</taxon>
        <taxon>Centramoebida</taxon>
        <taxon>Acanthamoebidae</taxon>
        <taxon>Acanthamoeba</taxon>
    </lineage>
</organism>
<dbReference type="OMA" id="YYHPQRN"/>
<feature type="region of interest" description="Disordered" evidence="8">
    <location>
        <begin position="1"/>
        <end position="28"/>
    </location>
</feature>
<feature type="compositionally biased region" description="Polar residues" evidence="8">
    <location>
        <begin position="1"/>
        <end position="10"/>
    </location>
</feature>
<evidence type="ECO:0000256" key="8">
    <source>
        <dbReference type="SAM" id="MobiDB-lite"/>
    </source>
</evidence>
<dbReference type="InterPro" id="IPR003788">
    <property type="entry name" value="NDUFAF7"/>
</dbReference>
<name>L8HD87_ACACF</name>
<gene>
    <name evidence="9" type="ORF">ACA1_148500</name>
</gene>
<proteinExistence type="inferred from homology"/>
<reference evidence="9 10" key="1">
    <citation type="journal article" date="2013" name="Genome Biol.">
        <title>Genome of Acanthamoeba castellanii highlights extensive lateral gene transfer and early evolution of tyrosine kinase signaling.</title>
        <authorList>
            <person name="Clarke M."/>
            <person name="Lohan A.J."/>
            <person name="Liu B."/>
            <person name="Lagkouvardos I."/>
            <person name="Roy S."/>
            <person name="Zafar N."/>
            <person name="Bertelli C."/>
            <person name="Schilde C."/>
            <person name="Kianianmomeni A."/>
            <person name="Burglin T.R."/>
            <person name="Frech C."/>
            <person name="Turcotte B."/>
            <person name="Kopec K.O."/>
            <person name="Synnott J.M."/>
            <person name="Choo C."/>
            <person name="Paponov I."/>
            <person name="Finkler A."/>
            <person name="Soon Heng Tan C."/>
            <person name="Hutchins A.P."/>
            <person name="Weinmeier T."/>
            <person name="Rattei T."/>
            <person name="Chu J.S."/>
            <person name="Gimenez G."/>
            <person name="Irimia M."/>
            <person name="Rigden D.J."/>
            <person name="Fitzpatrick D.A."/>
            <person name="Lorenzo-Morales J."/>
            <person name="Bateman A."/>
            <person name="Chiu C.H."/>
            <person name="Tang P."/>
            <person name="Hegemann P."/>
            <person name="Fromm H."/>
            <person name="Raoult D."/>
            <person name="Greub G."/>
            <person name="Miranda-Saavedra D."/>
            <person name="Chen N."/>
            <person name="Nash P."/>
            <person name="Ginger M.L."/>
            <person name="Horn M."/>
            <person name="Schaap P."/>
            <person name="Caler L."/>
            <person name="Loftus B."/>
        </authorList>
    </citation>
    <scope>NUCLEOTIDE SEQUENCE [LARGE SCALE GENOMIC DNA]</scope>
    <source>
        <strain evidence="9 10">Neff</strain>
    </source>
</reference>
<feature type="region of interest" description="Disordered" evidence="8">
    <location>
        <begin position="295"/>
        <end position="338"/>
    </location>
</feature>
<dbReference type="GO" id="GO:0032981">
    <property type="term" value="P:mitochondrial respiratory chain complex I assembly"/>
    <property type="evidence" value="ECO:0007669"/>
    <property type="project" value="TreeGrafter"/>
</dbReference>
<dbReference type="STRING" id="1257118.L8HD87"/>
<dbReference type="InterPro" id="IPR038375">
    <property type="entry name" value="NDUFAF7_sf"/>
</dbReference>
<feature type="compositionally biased region" description="Basic and acidic residues" evidence="8">
    <location>
        <begin position="327"/>
        <end position="338"/>
    </location>
</feature>
<dbReference type="GO" id="GO:0005739">
    <property type="term" value="C:mitochondrion"/>
    <property type="evidence" value="ECO:0007669"/>
    <property type="project" value="UniProtKB-SubCell"/>
</dbReference>
<evidence type="ECO:0000256" key="1">
    <source>
        <dbReference type="ARBA" id="ARBA00004173"/>
    </source>
</evidence>
<protein>
    <recommendedName>
        <fullName evidence="7">Protein arginine methyltransferase NDUFAF7</fullName>
        <ecNumber evidence="7">2.1.1.320</ecNumber>
    </recommendedName>
</protein>
<sequence length="484" mass="53221">MTSRAISIDTSGLYKHKPHGPAGKKSADTPLLSHLRANIQLRGPISVATYMKEALTNPMHGYYMNKDAFGQKGDFITSPEISQMFGEALGVWCSDLWEKLGRPAMWNLVELGPGRGSLMHDMLRVLKKTPELFGQMTIHMVEVSPYLRQKQAATLGCDPTLLSGDAAKETSSTEDREGSKILKAGAANFAADTRDTKPTAGREETGHWSSPVLTGADGVRVQWHRHFRDVPPGPFLVVAHELFDALPVYHFEYTEKGWLERLVDVDQGEGPHHLRYVLSPGPTYATMALLRQAGVSTEPKPKLKQKAPTASFSYRGGEDDDDDNDDDNRPTDGPKVGDRIEVCAEGMALASQISEKIAREQGRGAALVIDYGQDRTREDTLRAIKNHKIQDVLCEPGLADITAESIFPRFAARLSRPGQFLQELGIDARLATLLRSAGDDSAQAKDLIAAYERLVDDEQMGLTYKAMTICSLHNVKQPPVGFSL</sequence>
<dbReference type="EC" id="2.1.1.320" evidence="7"/>
<dbReference type="SUPFAM" id="SSF53335">
    <property type="entry name" value="S-adenosyl-L-methionine-dependent methyltransferases"/>
    <property type="match status" value="1"/>
</dbReference>
<dbReference type="GO" id="GO:0035243">
    <property type="term" value="F:protein-arginine omega-N symmetric methyltransferase activity"/>
    <property type="evidence" value="ECO:0007669"/>
    <property type="project" value="UniProtKB-EC"/>
</dbReference>
<evidence type="ECO:0000256" key="6">
    <source>
        <dbReference type="ARBA" id="ARBA00048612"/>
    </source>
</evidence>
<keyword evidence="3 7" id="KW-0489">Methyltransferase</keyword>
<dbReference type="RefSeq" id="XP_004351500.1">
    <property type="nucleotide sequence ID" value="XM_004351448.1"/>
</dbReference>
<dbReference type="Pfam" id="PF02636">
    <property type="entry name" value="Methyltransf_28"/>
    <property type="match status" value="1"/>
</dbReference>
<dbReference type="AlphaFoldDB" id="L8HD87"/>
<dbReference type="Proteomes" id="UP000011083">
    <property type="component" value="Unassembled WGS sequence"/>
</dbReference>
<comment type="similarity">
    <text evidence="2 7">Belongs to the NDUFAF7 family.</text>
</comment>
<keyword evidence="4 7" id="KW-0808">Transferase</keyword>
<dbReference type="PANTHER" id="PTHR12049:SF7">
    <property type="entry name" value="PROTEIN ARGININE METHYLTRANSFERASE NDUFAF7, MITOCHONDRIAL"/>
    <property type="match status" value="1"/>
</dbReference>
<keyword evidence="5 7" id="KW-0496">Mitochondrion</keyword>